<sequence>MLSSVFRQAGVRGLLTGAARALPVRAFASGIQQRPPLPLEKALGQPDLLVLDVTSETEYKEGHHPQAINIPTQLIGERIEGTRKR</sequence>
<evidence type="ECO:0000259" key="1">
    <source>
        <dbReference type="PROSITE" id="PS50206"/>
    </source>
</evidence>
<accession>A0A7J6P981</accession>
<gene>
    <name evidence="2" type="ORF">FOZ60_012948</name>
</gene>
<feature type="domain" description="Rhodanese" evidence="1">
    <location>
        <begin position="44"/>
        <end position="78"/>
    </location>
</feature>
<dbReference type="EMBL" id="JABANP010000057">
    <property type="protein sequence ID" value="KAF4692649.1"/>
    <property type="molecule type" value="Genomic_DNA"/>
</dbReference>
<dbReference type="CDD" id="cd00158">
    <property type="entry name" value="RHOD"/>
    <property type="match status" value="1"/>
</dbReference>
<proteinExistence type="predicted"/>
<dbReference type="InterPro" id="IPR001763">
    <property type="entry name" value="Rhodanese-like_dom"/>
</dbReference>
<dbReference type="PROSITE" id="PS50206">
    <property type="entry name" value="RHODANESE_3"/>
    <property type="match status" value="1"/>
</dbReference>
<dbReference type="InterPro" id="IPR036873">
    <property type="entry name" value="Rhodanese-like_dom_sf"/>
</dbReference>
<protein>
    <recommendedName>
        <fullName evidence="1">Rhodanese domain-containing protein</fullName>
    </recommendedName>
</protein>
<dbReference type="AlphaFoldDB" id="A0A7J6P981"/>
<reference evidence="2 3" key="1">
    <citation type="submission" date="2020-04" db="EMBL/GenBank/DDBJ databases">
        <title>Perkinsus olseni comparative genomics.</title>
        <authorList>
            <person name="Bogema D.R."/>
        </authorList>
    </citation>
    <scope>NUCLEOTIDE SEQUENCE [LARGE SCALE GENOMIC DNA]</scope>
    <source>
        <strain evidence="2">00978-12</strain>
    </source>
</reference>
<dbReference type="Proteomes" id="UP000541610">
    <property type="component" value="Unassembled WGS sequence"/>
</dbReference>
<dbReference type="SUPFAM" id="SSF52821">
    <property type="entry name" value="Rhodanese/Cell cycle control phosphatase"/>
    <property type="match status" value="1"/>
</dbReference>
<evidence type="ECO:0000313" key="3">
    <source>
        <dbReference type="Proteomes" id="UP000541610"/>
    </source>
</evidence>
<dbReference type="Gene3D" id="3.40.250.10">
    <property type="entry name" value="Rhodanese-like domain"/>
    <property type="match status" value="1"/>
</dbReference>
<dbReference type="Pfam" id="PF00581">
    <property type="entry name" value="Rhodanese"/>
    <property type="match status" value="1"/>
</dbReference>
<dbReference type="OrthoDB" id="566238at2759"/>
<organism evidence="2 3">
    <name type="scientific">Perkinsus olseni</name>
    <name type="common">Perkinsus atlanticus</name>
    <dbReference type="NCBI Taxonomy" id="32597"/>
    <lineage>
        <taxon>Eukaryota</taxon>
        <taxon>Sar</taxon>
        <taxon>Alveolata</taxon>
        <taxon>Perkinsozoa</taxon>
        <taxon>Perkinsea</taxon>
        <taxon>Perkinsida</taxon>
        <taxon>Perkinsidae</taxon>
        <taxon>Perkinsus</taxon>
    </lineage>
</organism>
<evidence type="ECO:0000313" key="2">
    <source>
        <dbReference type="EMBL" id="KAF4692649.1"/>
    </source>
</evidence>
<comment type="caution">
    <text evidence="2">The sequence shown here is derived from an EMBL/GenBank/DDBJ whole genome shotgun (WGS) entry which is preliminary data.</text>
</comment>
<name>A0A7J6P981_PEROL</name>